<dbReference type="AlphaFoldDB" id="A0A813H3U1"/>
<name>A0A813H3U1_POLGL</name>
<organism evidence="1 2">
    <name type="scientific">Polarella glacialis</name>
    <name type="common">Dinoflagellate</name>
    <dbReference type="NCBI Taxonomy" id="89957"/>
    <lineage>
        <taxon>Eukaryota</taxon>
        <taxon>Sar</taxon>
        <taxon>Alveolata</taxon>
        <taxon>Dinophyceae</taxon>
        <taxon>Suessiales</taxon>
        <taxon>Suessiaceae</taxon>
        <taxon>Polarella</taxon>
    </lineage>
</organism>
<accession>A0A813H3U1</accession>
<dbReference type="Proteomes" id="UP000654075">
    <property type="component" value="Unassembled WGS sequence"/>
</dbReference>
<keyword evidence="2" id="KW-1185">Reference proteome</keyword>
<proteinExistence type="predicted"/>
<evidence type="ECO:0000313" key="1">
    <source>
        <dbReference type="EMBL" id="CAE8632327.1"/>
    </source>
</evidence>
<protein>
    <submittedName>
        <fullName evidence="1">Uncharacterized protein</fullName>
    </submittedName>
</protein>
<gene>
    <name evidence="1" type="ORF">PGLA1383_LOCUS48309</name>
</gene>
<reference evidence="1" key="1">
    <citation type="submission" date="2021-02" db="EMBL/GenBank/DDBJ databases">
        <authorList>
            <person name="Dougan E. K."/>
            <person name="Rhodes N."/>
            <person name="Thang M."/>
            <person name="Chan C."/>
        </authorList>
    </citation>
    <scope>NUCLEOTIDE SEQUENCE</scope>
</reference>
<dbReference type="EMBL" id="CAJNNV010030380">
    <property type="protein sequence ID" value="CAE8632327.1"/>
    <property type="molecule type" value="Genomic_DNA"/>
</dbReference>
<sequence>MPRADTLGDGQASEDACPGESWVQTRIAEQLAGWQQTGITEDMFQATVHYLPSTGARAIEFFRNGTVHGTGGWADYLRRVAQAWPFERDELRDFKVVYFQGDLPMLVKDDPKAAPGISAPAIANANNGHFHELTMPV</sequence>
<comment type="caution">
    <text evidence="1">The sequence shown here is derived from an EMBL/GenBank/DDBJ whole genome shotgun (WGS) entry which is preliminary data.</text>
</comment>
<evidence type="ECO:0000313" key="2">
    <source>
        <dbReference type="Proteomes" id="UP000654075"/>
    </source>
</evidence>